<dbReference type="GO" id="GO:0008171">
    <property type="term" value="F:O-methyltransferase activity"/>
    <property type="evidence" value="ECO:0007669"/>
    <property type="project" value="InterPro"/>
</dbReference>
<evidence type="ECO:0000256" key="1">
    <source>
        <dbReference type="ARBA" id="ARBA00004792"/>
    </source>
</evidence>
<dbReference type="Gene3D" id="1.10.10.10">
    <property type="entry name" value="Winged helix-like DNA-binding domain superfamily/Winged helix DNA-binding domain"/>
    <property type="match status" value="1"/>
</dbReference>
<dbReference type="PROSITE" id="PS51683">
    <property type="entry name" value="SAM_OMT_II"/>
    <property type="match status" value="1"/>
</dbReference>
<dbReference type="EMBL" id="FMZK01000002">
    <property type="protein sequence ID" value="SDC41729.1"/>
    <property type="molecule type" value="Genomic_DNA"/>
</dbReference>
<dbReference type="RefSeq" id="WP_055571859.1">
    <property type="nucleotide sequence ID" value="NZ_FMZK01000002.1"/>
</dbReference>
<keyword evidence="4" id="KW-0949">S-adenosyl-L-methionine</keyword>
<gene>
    <name evidence="9" type="ORF">SAMN05216505_10286</name>
</gene>
<evidence type="ECO:0000259" key="8">
    <source>
        <dbReference type="Pfam" id="PF08100"/>
    </source>
</evidence>
<keyword evidence="5" id="KW-0045">Antibiotic biosynthesis</keyword>
<dbReference type="Gene3D" id="3.40.50.150">
    <property type="entry name" value="Vaccinia Virus protein VP39"/>
    <property type="match status" value="1"/>
</dbReference>
<dbReference type="FunFam" id="1.10.10.10:FF:001051">
    <property type="entry name" value="Carminomycin 4-O-methyltransferase DnrK"/>
    <property type="match status" value="1"/>
</dbReference>
<dbReference type="PANTHER" id="PTHR43712:SF2">
    <property type="entry name" value="O-METHYLTRANSFERASE CICE"/>
    <property type="match status" value="1"/>
</dbReference>
<comment type="similarity">
    <text evidence="6">Belongs to the class I-like SAM-binding methyltransferase superfamily. Cation-independent O-methyltransferase family.</text>
</comment>
<dbReference type="InterPro" id="IPR016461">
    <property type="entry name" value="COMT-like"/>
</dbReference>
<evidence type="ECO:0000256" key="3">
    <source>
        <dbReference type="ARBA" id="ARBA00022679"/>
    </source>
</evidence>
<dbReference type="STRING" id="67344.SAMN05216505_10286"/>
<dbReference type="PANTHER" id="PTHR43712">
    <property type="entry name" value="PUTATIVE (AFU_ORTHOLOGUE AFUA_4G14580)-RELATED"/>
    <property type="match status" value="1"/>
</dbReference>
<evidence type="ECO:0000313" key="10">
    <source>
        <dbReference type="Proteomes" id="UP000182100"/>
    </source>
</evidence>
<evidence type="ECO:0000259" key="7">
    <source>
        <dbReference type="Pfam" id="PF00891"/>
    </source>
</evidence>
<dbReference type="InterPro" id="IPR036390">
    <property type="entry name" value="WH_DNA-bd_sf"/>
</dbReference>
<dbReference type="SUPFAM" id="SSF53335">
    <property type="entry name" value="S-adenosyl-L-methionine-dependent methyltransferases"/>
    <property type="match status" value="1"/>
</dbReference>
<name>A0A1G6LER6_9ACTN</name>
<dbReference type="FunFam" id="3.40.50.150:FF:000405">
    <property type="entry name" value="Carminomycin 4-O-methyltransferase DnrK"/>
    <property type="match status" value="1"/>
</dbReference>
<dbReference type="CDD" id="cd02440">
    <property type="entry name" value="AdoMet_MTases"/>
    <property type="match status" value="1"/>
</dbReference>
<dbReference type="Pfam" id="PF00891">
    <property type="entry name" value="Methyltransf_2"/>
    <property type="match status" value="1"/>
</dbReference>
<keyword evidence="10" id="KW-1185">Reference proteome</keyword>
<dbReference type="GO" id="GO:0032259">
    <property type="term" value="P:methylation"/>
    <property type="evidence" value="ECO:0007669"/>
    <property type="project" value="UniProtKB-KW"/>
</dbReference>
<evidence type="ECO:0000256" key="2">
    <source>
        <dbReference type="ARBA" id="ARBA00022603"/>
    </source>
</evidence>
<protein>
    <submittedName>
        <fullName evidence="9">Arminomycin 4-O-methyltransferase/SAM-dependent hydroxylase</fullName>
    </submittedName>
</protein>
<dbReference type="InterPro" id="IPR029063">
    <property type="entry name" value="SAM-dependent_MTases_sf"/>
</dbReference>
<evidence type="ECO:0000256" key="6">
    <source>
        <dbReference type="ARBA" id="ARBA00038277"/>
    </source>
</evidence>
<dbReference type="Proteomes" id="UP000182100">
    <property type="component" value="Unassembled WGS sequence"/>
</dbReference>
<feature type="domain" description="O-methyltransferase dimerisation" evidence="8">
    <location>
        <begin position="25"/>
        <end position="96"/>
    </location>
</feature>
<keyword evidence="2 9" id="KW-0489">Methyltransferase</keyword>
<sequence length="356" mass="38810">MTAEPTVAARPQQIDALRTLIRLGSLHTPMVVRTAATLRLVDHILAGARTAEALAAKTGTRPETLLRLIRHLVAIGLLEEDAPDEFVPTEVGELLADDHPAAQRAWHDLTQTVARADISFTRLPDAVRTGRPTYESIYGKPFYEDLAGRPDLRASFDSLLACDQDVAFDAPAAAYDWTDVRHVLDVGGGKGGFAAAIARRAPHVSATVLEMAGTVETARAYLKGEGLSDRVDVVEGDFFEPLPRRADAIILSFVLLNWPDHEAVRILTRCAEALEPGGRILIHERDDLHENSFNEQFTELDLRMLVFLGGALRTREKWDGLAASAGLVVEEVRQLPSPTIPYDLSLLVLAPAPADA</sequence>
<evidence type="ECO:0000256" key="4">
    <source>
        <dbReference type="ARBA" id="ARBA00022691"/>
    </source>
</evidence>
<dbReference type="InterPro" id="IPR036388">
    <property type="entry name" value="WH-like_DNA-bd_sf"/>
</dbReference>
<evidence type="ECO:0000313" key="9">
    <source>
        <dbReference type="EMBL" id="SDC41729.1"/>
    </source>
</evidence>
<reference evidence="10" key="1">
    <citation type="submission" date="2016-10" db="EMBL/GenBank/DDBJ databases">
        <authorList>
            <person name="Varghese N."/>
            <person name="Submissions S."/>
        </authorList>
    </citation>
    <scope>NUCLEOTIDE SEQUENCE [LARGE SCALE GENOMIC DNA]</scope>
    <source>
        <strain evidence="10">CGMCC 4.3504</strain>
    </source>
</reference>
<proteinExistence type="inferred from homology"/>
<accession>A0A1G6LER6</accession>
<keyword evidence="3 9" id="KW-0808">Transferase</keyword>
<dbReference type="Pfam" id="PF08100">
    <property type="entry name" value="Dimerisation"/>
    <property type="match status" value="1"/>
</dbReference>
<dbReference type="AlphaFoldDB" id="A0A1G6LER6"/>
<dbReference type="Gene3D" id="1.10.287.1350">
    <property type="match status" value="1"/>
</dbReference>
<dbReference type="SUPFAM" id="SSF46785">
    <property type="entry name" value="Winged helix' DNA-binding domain"/>
    <property type="match status" value="1"/>
</dbReference>
<dbReference type="PIRSF" id="PIRSF005739">
    <property type="entry name" value="O-mtase"/>
    <property type="match status" value="1"/>
</dbReference>
<dbReference type="GO" id="GO:0017000">
    <property type="term" value="P:antibiotic biosynthetic process"/>
    <property type="evidence" value="ECO:0007669"/>
    <property type="project" value="UniProtKB-KW"/>
</dbReference>
<feature type="domain" description="O-methyltransferase C-terminal" evidence="7">
    <location>
        <begin position="120"/>
        <end position="326"/>
    </location>
</feature>
<evidence type="ECO:0000256" key="5">
    <source>
        <dbReference type="ARBA" id="ARBA00023194"/>
    </source>
</evidence>
<dbReference type="InterPro" id="IPR001077">
    <property type="entry name" value="COMT_C"/>
</dbReference>
<dbReference type="InterPro" id="IPR012967">
    <property type="entry name" value="COMT_dimerisation"/>
</dbReference>
<organism evidence="9 10">
    <name type="scientific">Streptomyces prasinopilosus</name>
    <dbReference type="NCBI Taxonomy" id="67344"/>
    <lineage>
        <taxon>Bacteria</taxon>
        <taxon>Bacillati</taxon>
        <taxon>Actinomycetota</taxon>
        <taxon>Actinomycetes</taxon>
        <taxon>Kitasatosporales</taxon>
        <taxon>Streptomycetaceae</taxon>
        <taxon>Streptomyces</taxon>
    </lineage>
</organism>
<comment type="pathway">
    <text evidence="1">Antibiotic biosynthesis.</text>
</comment>
<dbReference type="GO" id="GO:0046983">
    <property type="term" value="F:protein dimerization activity"/>
    <property type="evidence" value="ECO:0007669"/>
    <property type="project" value="InterPro"/>
</dbReference>